<feature type="transmembrane region" description="Helical" evidence="5">
    <location>
        <begin position="414"/>
        <end position="439"/>
    </location>
</feature>
<dbReference type="GO" id="GO:0005886">
    <property type="term" value="C:plasma membrane"/>
    <property type="evidence" value="ECO:0007669"/>
    <property type="project" value="TreeGrafter"/>
</dbReference>
<keyword evidence="3 5" id="KW-1133">Transmembrane helix</keyword>
<feature type="transmembrane region" description="Helical" evidence="5">
    <location>
        <begin position="167"/>
        <end position="195"/>
    </location>
</feature>
<proteinExistence type="inferred from homology"/>
<organism evidence="6 7">
    <name type="scientific">Kluyveromyces dobzhanskii CBS 2104</name>
    <dbReference type="NCBI Taxonomy" id="1427455"/>
    <lineage>
        <taxon>Eukaryota</taxon>
        <taxon>Fungi</taxon>
        <taxon>Dikarya</taxon>
        <taxon>Ascomycota</taxon>
        <taxon>Saccharomycotina</taxon>
        <taxon>Saccharomycetes</taxon>
        <taxon>Saccharomycetales</taxon>
        <taxon>Saccharomycetaceae</taxon>
        <taxon>Kluyveromyces</taxon>
    </lineage>
</organism>
<evidence type="ECO:0000256" key="5">
    <source>
        <dbReference type="SAM" id="Phobius"/>
    </source>
</evidence>
<keyword evidence="4 5" id="KW-0472">Membrane</keyword>
<dbReference type="HAMAP" id="MF_00221">
    <property type="entry name" value="NRAMP"/>
    <property type="match status" value="1"/>
</dbReference>
<evidence type="ECO:0000256" key="2">
    <source>
        <dbReference type="ARBA" id="ARBA00022692"/>
    </source>
</evidence>
<dbReference type="GO" id="GO:0005384">
    <property type="term" value="F:manganese ion transmembrane transporter activity"/>
    <property type="evidence" value="ECO:0007669"/>
    <property type="project" value="TreeGrafter"/>
</dbReference>
<name>A0A0A8L5V9_9SACH</name>
<feature type="transmembrane region" description="Helical" evidence="5">
    <location>
        <begin position="233"/>
        <end position="258"/>
    </location>
</feature>
<accession>A0A0A8L5V9</accession>
<keyword evidence="2 5" id="KW-0812">Transmembrane</keyword>
<dbReference type="PANTHER" id="PTHR11706">
    <property type="entry name" value="SOLUTE CARRIER PROTEIN FAMILY 11 MEMBER"/>
    <property type="match status" value="1"/>
</dbReference>
<feature type="transmembrane region" description="Helical" evidence="5">
    <location>
        <begin position="125"/>
        <end position="146"/>
    </location>
</feature>
<dbReference type="PRINTS" id="PR00447">
    <property type="entry name" value="NATRESASSCMP"/>
</dbReference>
<dbReference type="GO" id="GO:0034755">
    <property type="term" value="P:iron ion transmembrane transport"/>
    <property type="evidence" value="ECO:0007669"/>
    <property type="project" value="TreeGrafter"/>
</dbReference>
<evidence type="ECO:0000313" key="6">
    <source>
        <dbReference type="EMBL" id="CDO94450.1"/>
    </source>
</evidence>
<evidence type="ECO:0000256" key="1">
    <source>
        <dbReference type="ARBA" id="ARBA00004141"/>
    </source>
</evidence>
<feature type="transmembrane region" description="Helical" evidence="5">
    <location>
        <begin position="201"/>
        <end position="221"/>
    </location>
</feature>
<feature type="transmembrane region" description="Helical" evidence="5">
    <location>
        <begin position="550"/>
        <end position="572"/>
    </location>
</feature>
<dbReference type="NCBIfam" id="TIGR01197">
    <property type="entry name" value="nramp"/>
    <property type="match status" value="1"/>
</dbReference>
<dbReference type="InterPro" id="IPR001046">
    <property type="entry name" value="NRAMP_fam"/>
</dbReference>
<sequence>MQAKNIDVNEEYLDPQSMLELSMAGGASKISVRQKLSLLCRRAMMMKDKKKTDPICNDIPLNDYPISRYSSSANGKERKTGVFQTVRDSLKKYMRFVGPGLMVSVAYMDPGNYATDVSAGASNEFSLLCIVLISNIIAIFLQSLCIKLGSVTGMDLSRACKKHLPKWLNLIIYVFAECAIIATDVAEVIGTAVALNILLRVPLPAGVVITCIDVLFVLIAYKPGTSSMKFVRMFEYAVALLVLGVVICFCVELAYLPATSVGRIFKGYVPSKEMFEHNGMYTATSILGATVMPHSLFLGSGLVQPRLLEYDVDNGYYDLIPQQVEDETADVHSATGKEDIDVIKERSYFNYQPTRSAIKYAMKYSLIELAITLFTFALFVNSAILIVAGATLYGSEEAVDADLYTIHALLSKNLAPIAGTVFMLALLFSGQSAGIVCTIAGQIVCEGHLDWNFKPWKRRLITRSISIIPCLVISLAIGRSALSKALNASQVVLSILLPFLVAPLIFFTCKKSIMKVKVNGKDGVSNSADAEATHGEEEEPDKYIDMANGWITTIIAFLVWFFISLLNVYTIVQLGISHGDIS</sequence>
<evidence type="ECO:0000256" key="3">
    <source>
        <dbReference type="ARBA" id="ARBA00022989"/>
    </source>
</evidence>
<gene>
    <name evidence="6" type="ORF">KLDO_g2714</name>
</gene>
<reference evidence="6 7" key="1">
    <citation type="submission" date="2014-03" db="EMBL/GenBank/DDBJ databases">
        <title>The genome of Kluyveromyces dobzhanskii.</title>
        <authorList>
            <person name="Nystedt B."/>
            <person name="Astrom S."/>
        </authorList>
    </citation>
    <scope>NUCLEOTIDE SEQUENCE [LARGE SCALE GENOMIC DNA]</scope>
    <source>
        <strain evidence="6 7">CBS 2104</strain>
    </source>
</reference>
<feature type="transmembrane region" description="Helical" evidence="5">
    <location>
        <begin position="369"/>
        <end position="394"/>
    </location>
</feature>
<protein>
    <submittedName>
        <fullName evidence="6">WGS project CCBQ000000000 data, contig 00106</fullName>
    </submittedName>
</protein>
<evidence type="ECO:0000256" key="4">
    <source>
        <dbReference type="ARBA" id="ARBA00023136"/>
    </source>
</evidence>
<dbReference type="OrthoDB" id="409173at2759"/>
<dbReference type="GO" id="GO:0015086">
    <property type="term" value="F:cadmium ion transmembrane transporter activity"/>
    <property type="evidence" value="ECO:0007669"/>
    <property type="project" value="TreeGrafter"/>
</dbReference>
<dbReference type="PANTHER" id="PTHR11706:SF101">
    <property type="entry name" value="MANGANESE TRANSPORTER SMF1"/>
    <property type="match status" value="1"/>
</dbReference>
<evidence type="ECO:0000313" key="7">
    <source>
        <dbReference type="Proteomes" id="UP000031516"/>
    </source>
</evidence>
<feature type="transmembrane region" description="Helical" evidence="5">
    <location>
        <begin position="488"/>
        <end position="507"/>
    </location>
</feature>
<dbReference type="Pfam" id="PF01566">
    <property type="entry name" value="Nramp"/>
    <property type="match status" value="2"/>
</dbReference>
<comment type="caution">
    <text evidence="6">The sequence shown here is derived from an EMBL/GenBank/DDBJ whole genome shotgun (WGS) entry which is preliminary data.</text>
</comment>
<dbReference type="NCBIfam" id="NF037982">
    <property type="entry name" value="Nramp_1"/>
    <property type="match status" value="1"/>
</dbReference>
<keyword evidence="7" id="KW-1185">Reference proteome</keyword>
<feature type="transmembrane region" description="Helical" evidence="5">
    <location>
        <begin position="460"/>
        <end position="482"/>
    </location>
</feature>
<dbReference type="AlphaFoldDB" id="A0A0A8L5V9"/>
<dbReference type="EMBL" id="CCBQ010000037">
    <property type="protein sequence ID" value="CDO94450.1"/>
    <property type="molecule type" value="Genomic_DNA"/>
</dbReference>
<feature type="transmembrane region" description="Helical" evidence="5">
    <location>
        <begin position="93"/>
        <end position="113"/>
    </location>
</feature>
<feature type="transmembrane region" description="Helical" evidence="5">
    <location>
        <begin position="278"/>
        <end position="298"/>
    </location>
</feature>
<comment type="subcellular location">
    <subcellularLocation>
        <location evidence="1">Membrane</location>
        <topology evidence="1">Multi-pass membrane protein</topology>
    </subcellularLocation>
</comment>
<dbReference type="Proteomes" id="UP000031516">
    <property type="component" value="Unassembled WGS sequence"/>
</dbReference>
<dbReference type="GO" id="GO:0030026">
    <property type="term" value="P:intracellular manganese ion homeostasis"/>
    <property type="evidence" value="ECO:0007669"/>
    <property type="project" value="TreeGrafter"/>
</dbReference>